<evidence type="ECO:0000256" key="1">
    <source>
        <dbReference type="ARBA" id="ARBA00022692"/>
    </source>
</evidence>
<comment type="subcellular location">
    <subcellularLocation>
        <location evidence="7">Membrane</location>
        <topology evidence="7">Multi-pass membrane protein</topology>
    </subcellularLocation>
</comment>
<dbReference type="Pfam" id="PF16209">
    <property type="entry name" value="PhoLip_ATPase_N"/>
    <property type="match status" value="1"/>
</dbReference>
<dbReference type="GO" id="GO:0005886">
    <property type="term" value="C:plasma membrane"/>
    <property type="evidence" value="ECO:0007669"/>
    <property type="project" value="TreeGrafter"/>
</dbReference>
<evidence type="ECO:0000256" key="7">
    <source>
        <dbReference type="RuleBase" id="RU362033"/>
    </source>
</evidence>
<sequence>MFDRLCGCEEERRLRANDRVYNSQFGYAGNYIKTAKYNIITFIPKNLFEQFQRIANFYFLVLMILQFIPQISSISWFSTAIPLVIVLSFSAIKDGYDDMQRHISDRNVNCRKSYVVRNGHLNEEEWSHVRVGDVIRMMSNQFVAADIMLLSTSEPHGICYIETMELDGETNLKTRSAIPNTAEMGDDLDAISSFNGEIVCEAPNNRLEKFQGKLLWQGRELPITNDNILLRGCILKNTRWCYGLVIFAGKDTKLMMNSGKTKFKRTSLDRFLNILIMGIVLFLIAMCLVCTVLCGVWEWTTGRWFTIYLPWDDIVPNRHQHGSQQIAVISFLMFFSYVILLNTVVPISLYVSVEIIRFFHSHWINHDQQMFFENGENSVPARAHTTTLNEELGQGRDTRSNHSDKTGTLTRNIMTFNKCTINGVSYGDLLDDRGEVVEITQETKPIDFSWNKHYEESFKFYDTRLLHDTKNGVTEVTDFWRLLALCHTVMPERDRGRLVYQAQSPDEAALTSAARNFGFVFRSRTPQSITIEVLGREEVYELLCFLDFNNERKRMSVITRNSQGDIRLYCKGADMMIMERVSGNTLAILNDFEERRTYLQKRYQQAAVDVYNREKKLDLVYEEMEKEMTLIGGTAIEDKLQDGVPETIARLAEANIKIWVLTGDKTETAINIAYSCRLLTDDMKEIVVIDGQTHSEVEVQLKDTKTSFERLTASDRPPRFEIETIHADGQQSTMIFGGGDASVALVINGDSLAFALDERLERIFLEVATMCAVGLFGAVLTHLDFLLFFFLRVCWLCFHYSITQDSSRHR</sequence>
<evidence type="ECO:0000313" key="9">
    <source>
        <dbReference type="Proteomes" id="UP000035642"/>
    </source>
</evidence>
<dbReference type="GO" id="GO:0045332">
    <property type="term" value="P:phospholipid translocation"/>
    <property type="evidence" value="ECO:0007669"/>
    <property type="project" value="TreeGrafter"/>
</dbReference>
<feature type="binding site" evidence="5">
    <location>
        <position position="596"/>
    </location>
    <ligand>
        <name>ATP</name>
        <dbReference type="ChEBI" id="CHEBI:30616"/>
    </ligand>
</feature>
<feature type="binding site" evidence="5">
    <location>
        <position position="664"/>
    </location>
    <ligand>
        <name>ATP</name>
        <dbReference type="ChEBI" id="CHEBI:30616"/>
    </ligand>
</feature>
<feature type="active site" description="4-aspartylphosphate intermediate" evidence="4">
    <location>
        <position position="404"/>
    </location>
</feature>
<evidence type="ECO:0000256" key="4">
    <source>
        <dbReference type="PIRSR" id="PIRSR606539-1"/>
    </source>
</evidence>
<evidence type="ECO:0000256" key="3">
    <source>
        <dbReference type="ARBA" id="ARBA00023136"/>
    </source>
</evidence>
<feature type="binding site" evidence="6">
    <location>
        <position position="406"/>
    </location>
    <ligand>
        <name>Mg(2+)</name>
        <dbReference type="ChEBI" id="CHEBI:18420"/>
    </ligand>
</feature>
<dbReference type="STRING" id="6313.A0A0K0DM05"/>
<feature type="binding site" evidence="5">
    <location>
        <position position="405"/>
    </location>
    <ligand>
        <name>ATP</name>
        <dbReference type="ChEBI" id="CHEBI:30616"/>
    </ligand>
</feature>
<feature type="binding site" evidence="5">
    <location>
        <position position="663"/>
    </location>
    <ligand>
        <name>ATP</name>
        <dbReference type="ChEBI" id="CHEBI:30616"/>
    </ligand>
</feature>
<keyword evidence="7" id="KW-1278">Translocase</keyword>
<dbReference type="SUPFAM" id="SSF81660">
    <property type="entry name" value="Metal cation-transporting ATPase, ATP-binding domain N"/>
    <property type="match status" value="1"/>
</dbReference>
<comment type="catalytic activity">
    <reaction evidence="7">
        <text>ATP + H2O + phospholipidSide 1 = ADP + phosphate + phospholipidSide 2.</text>
        <dbReference type="EC" id="7.6.2.1"/>
    </reaction>
</comment>
<evidence type="ECO:0000256" key="2">
    <source>
        <dbReference type="ARBA" id="ARBA00022989"/>
    </source>
</evidence>
<comment type="caution">
    <text evidence="7">Lacks conserved residue(s) required for the propagation of feature annotation.</text>
</comment>
<feature type="binding site" evidence="5">
    <location>
        <position position="571"/>
    </location>
    <ligand>
        <name>ATP</name>
        <dbReference type="ChEBI" id="CHEBI:30616"/>
    </ligand>
</feature>
<dbReference type="EC" id="7.6.2.1" evidence="7"/>
<dbReference type="Pfam" id="PF13246">
    <property type="entry name" value="Cation_ATPase"/>
    <property type="match status" value="1"/>
</dbReference>
<organism evidence="9 10">
    <name type="scientific">Angiostrongylus cantonensis</name>
    <name type="common">Rat lungworm</name>
    <dbReference type="NCBI Taxonomy" id="6313"/>
    <lineage>
        <taxon>Eukaryota</taxon>
        <taxon>Metazoa</taxon>
        <taxon>Ecdysozoa</taxon>
        <taxon>Nematoda</taxon>
        <taxon>Chromadorea</taxon>
        <taxon>Rhabditida</taxon>
        <taxon>Rhabditina</taxon>
        <taxon>Rhabditomorpha</taxon>
        <taxon>Strongyloidea</taxon>
        <taxon>Metastrongylidae</taxon>
        <taxon>Angiostrongylus</taxon>
    </lineage>
</organism>
<keyword evidence="3 7" id="KW-0472">Membrane</keyword>
<dbReference type="NCBIfam" id="TIGR01652">
    <property type="entry name" value="ATPase-Plipid"/>
    <property type="match status" value="1"/>
</dbReference>
<evidence type="ECO:0000313" key="10">
    <source>
        <dbReference type="WBParaSite" id="ACAC_0001267901-mRNA-1"/>
    </source>
</evidence>
<dbReference type="InterPro" id="IPR023214">
    <property type="entry name" value="HAD_sf"/>
</dbReference>
<dbReference type="InterPro" id="IPR006539">
    <property type="entry name" value="P-type_ATPase_IV"/>
</dbReference>
<dbReference type="GO" id="GO:0140326">
    <property type="term" value="F:ATPase-coupled intramembrane lipid transporter activity"/>
    <property type="evidence" value="ECO:0007669"/>
    <property type="project" value="UniProtKB-EC"/>
</dbReference>
<dbReference type="Gene3D" id="2.70.150.10">
    <property type="entry name" value="Calcium-transporting ATPase, cytoplasmic transduction domain A"/>
    <property type="match status" value="1"/>
</dbReference>
<dbReference type="PANTHER" id="PTHR24092">
    <property type="entry name" value="PROBABLE PHOSPHOLIPID-TRANSPORTING ATPASE"/>
    <property type="match status" value="1"/>
</dbReference>
<dbReference type="InterPro" id="IPR023298">
    <property type="entry name" value="ATPase_P-typ_TM_dom_sf"/>
</dbReference>
<dbReference type="SUPFAM" id="SSF81653">
    <property type="entry name" value="Calcium ATPase, transduction domain A"/>
    <property type="match status" value="1"/>
</dbReference>
<dbReference type="AlphaFoldDB" id="A0A0K0DM05"/>
<keyword evidence="9" id="KW-1185">Reference proteome</keyword>
<dbReference type="Gene3D" id="3.40.1110.10">
    <property type="entry name" value="Calcium-transporting ATPase, cytoplasmic domain N"/>
    <property type="match status" value="1"/>
</dbReference>
<dbReference type="InterPro" id="IPR008250">
    <property type="entry name" value="ATPase_P-typ_transduc_dom_A_sf"/>
</dbReference>
<keyword evidence="5 7" id="KW-0547">Nucleotide-binding</keyword>
<evidence type="ECO:0000259" key="8">
    <source>
        <dbReference type="Pfam" id="PF16209"/>
    </source>
</evidence>
<dbReference type="Proteomes" id="UP000035642">
    <property type="component" value="Unassembled WGS sequence"/>
</dbReference>
<feature type="binding site" evidence="5">
    <location>
        <position position="406"/>
    </location>
    <ligand>
        <name>ATP</name>
        <dbReference type="ChEBI" id="CHEBI:30616"/>
    </ligand>
</feature>
<dbReference type="GO" id="GO:0005802">
    <property type="term" value="C:trans-Golgi network"/>
    <property type="evidence" value="ECO:0007669"/>
    <property type="project" value="TreeGrafter"/>
</dbReference>
<feature type="binding site" evidence="5">
    <location>
        <position position="548"/>
    </location>
    <ligand>
        <name>ATP</name>
        <dbReference type="ChEBI" id="CHEBI:30616"/>
    </ligand>
</feature>
<protein>
    <recommendedName>
        <fullName evidence="7">Phospholipid-transporting ATPase</fullName>
        <ecNumber evidence="7">7.6.2.1</ecNumber>
    </recommendedName>
</protein>
<feature type="domain" description="P-type ATPase N-terminal" evidence="8">
    <location>
        <begin position="15"/>
        <end position="79"/>
    </location>
</feature>
<accession>A0A0K0DM05</accession>
<feature type="transmembrane region" description="Helical" evidence="7">
    <location>
        <begin position="51"/>
        <end position="68"/>
    </location>
</feature>
<keyword evidence="6" id="KW-0479">Metal-binding</keyword>
<feature type="transmembrane region" description="Helical" evidence="7">
    <location>
        <begin position="271"/>
        <end position="299"/>
    </location>
</feature>
<keyword evidence="2 7" id="KW-1133">Transmembrane helix</keyword>
<comment type="cofactor">
    <cofactor evidence="6">
        <name>Mg(2+)</name>
        <dbReference type="ChEBI" id="CHEBI:18420"/>
    </cofactor>
</comment>
<proteinExistence type="inferred from homology"/>
<feature type="binding site" evidence="5">
    <location>
        <position position="404"/>
    </location>
    <ligand>
        <name>ATP</name>
        <dbReference type="ChEBI" id="CHEBI:30616"/>
    </ligand>
</feature>
<comment type="similarity">
    <text evidence="7">Belongs to the cation transport ATPase (P-type) (TC 3.A.3) family. Type IV subfamily.</text>
</comment>
<reference evidence="10" key="2">
    <citation type="submission" date="2016-04" db="UniProtKB">
        <authorList>
            <consortium name="WormBaseParasite"/>
        </authorList>
    </citation>
    <scope>IDENTIFICATION</scope>
</reference>
<feature type="binding site" evidence="5">
    <location>
        <position position="507"/>
    </location>
    <ligand>
        <name>ATP</name>
        <dbReference type="ChEBI" id="CHEBI:30616"/>
    </ligand>
</feature>
<feature type="transmembrane region" description="Helical" evidence="7">
    <location>
        <begin position="326"/>
        <end position="351"/>
    </location>
</feature>
<keyword evidence="5 7" id="KW-0067">ATP-binding</keyword>
<dbReference type="SUPFAM" id="SSF56784">
    <property type="entry name" value="HAD-like"/>
    <property type="match status" value="1"/>
</dbReference>
<dbReference type="GO" id="GO:0007030">
    <property type="term" value="P:Golgi organization"/>
    <property type="evidence" value="ECO:0007669"/>
    <property type="project" value="TreeGrafter"/>
</dbReference>
<dbReference type="InterPro" id="IPR036412">
    <property type="entry name" value="HAD-like_sf"/>
</dbReference>
<feature type="binding site" evidence="6">
    <location>
        <position position="404"/>
    </location>
    <ligand>
        <name>Mg(2+)</name>
        <dbReference type="ChEBI" id="CHEBI:18420"/>
    </ligand>
</feature>
<keyword evidence="1 7" id="KW-0812">Transmembrane</keyword>
<reference evidence="9" key="1">
    <citation type="submission" date="2012-09" db="EMBL/GenBank/DDBJ databases">
        <authorList>
            <person name="Martin A.A."/>
        </authorList>
    </citation>
    <scope>NUCLEOTIDE SEQUENCE</scope>
</reference>
<keyword evidence="6 7" id="KW-0460">Magnesium</keyword>
<dbReference type="PANTHER" id="PTHR24092:SF190">
    <property type="entry name" value="PHOSPHOLIPID-TRANSPORTING ATPASE"/>
    <property type="match status" value="1"/>
</dbReference>
<dbReference type="InterPro" id="IPR032631">
    <property type="entry name" value="P-type_ATPase_N"/>
</dbReference>
<name>A0A0K0DM05_ANGCA</name>
<evidence type="ECO:0000256" key="6">
    <source>
        <dbReference type="PIRSR" id="PIRSR606539-3"/>
    </source>
</evidence>
<dbReference type="WBParaSite" id="ACAC_0001267901-mRNA-1">
    <property type="protein sequence ID" value="ACAC_0001267901-mRNA-1"/>
    <property type="gene ID" value="ACAC_0001267901"/>
</dbReference>
<dbReference type="GO" id="GO:0000287">
    <property type="term" value="F:magnesium ion binding"/>
    <property type="evidence" value="ECO:0007669"/>
    <property type="project" value="UniProtKB-UniRule"/>
</dbReference>
<dbReference type="InterPro" id="IPR023299">
    <property type="entry name" value="ATPase_P-typ_cyto_dom_N"/>
</dbReference>
<dbReference type="GO" id="GO:0005524">
    <property type="term" value="F:ATP binding"/>
    <property type="evidence" value="ECO:0007669"/>
    <property type="project" value="UniProtKB-UniRule"/>
</dbReference>
<dbReference type="Gene3D" id="3.40.50.1000">
    <property type="entry name" value="HAD superfamily/HAD-like"/>
    <property type="match status" value="1"/>
</dbReference>
<dbReference type="SUPFAM" id="SSF81665">
    <property type="entry name" value="Calcium ATPase, transmembrane domain M"/>
    <property type="match status" value="1"/>
</dbReference>
<evidence type="ECO:0000256" key="5">
    <source>
        <dbReference type="PIRSR" id="PIRSR606539-2"/>
    </source>
</evidence>
<feature type="binding site" evidence="5">
    <location>
        <position position="662"/>
    </location>
    <ligand>
        <name>ATP</name>
        <dbReference type="ChEBI" id="CHEBI:30616"/>
    </ligand>
</feature>